<dbReference type="InterPro" id="IPR038186">
    <property type="entry name" value="CHAD_dom_sf"/>
</dbReference>
<dbReference type="EMBL" id="JBHSKD010000009">
    <property type="protein sequence ID" value="MFC5177064.1"/>
    <property type="molecule type" value="Genomic_DNA"/>
</dbReference>
<comment type="caution">
    <text evidence="2">The sequence shown here is derived from an EMBL/GenBank/DDBJ whole genome shotgun (WGS) entry which is preliminary data.</text>
</comment>
<sequence>MTGAEQSAGELLAGWIGDQVAEVARRVDDLRRGEPTGIHQARVSSRRLRTTLTVYRSLLDRPRTDPVGAELRWFAGTLSPARDLEVVVPRVLGLLGTAPPGVVAGPVSERIEAVRRAATDQESVVVAAVLASERQHALMRELAGLTTTPAPGPGAAAPAGEALPPVLRREWRRLERRVLAAEEAGRTAADHDLAVHEARKAAKRMRYALEPVEQLGGTTATALRERVKELTAVLGLRQDTVVARDFLARVAAAAAAAGEPVTTYAWLADAERAEAARLDDAFAVAWEAACDPALRGWWG</sequence>
<dbReference type="PROSITE" id="PS51708">
    <property type="entry name" value="CHAD"/>
    <property type="match status" value="1"/>
</dbReference>
<protein>
    <submittedName>
        <fullName evidence="2">CHAD domain-containing protein</fullName>
    </submittedName>
</protein>
<dbReference type="InterPro" id="IPR007899">
    <property type="entry name" value="CHAD_dom"/>
</dbReference>
<evidence type="ECO:0000313" key="3">
    <source>
        <dbReference type="Proteomes" id="UP001596087"/>
    </source>
</evidence>
<organism evidence="2 3">
    <name type="scientific">Nocardioides taihuensis</name>
    <dbReference type="NCBI Taxonomy" id="1835606"/>
    <lineage>
        <taxon>Bacteria</taxon>
        <taxon>Bacillati</taxon>
        <taxon>Actinomycetota</taxon>
        <taxon>Actinomycetes</taxon>
        <taxon>Propionibacteriales</taxon>
        <taxon>Nocardioidaceae</taxon>
        <taxon>Nocardioides</taxon>
    </lineage>
</organism>
<dbReference type="Gene3D" id="1.40.20.10">
    <property type="entry name" value="CHAD domain"/>
    <property type="match status" value="1"/>
</dbReference>
<proteinExistence type="predicted"/>
<dbReference type="PANTHER" id="PTHR39339">
    <property type="entry name" value="SLR1444 PROTEIN"/>
    <property type="match status" value="1"/>
</dbReference>
<dbReference type="Proteomes" id="UP001596087">
    <property type="component" value="Unassembled WGS sequence"/>
</dbReference>
<dbReference type="SMART" id="SM00880">
    <property type="entry name" value="CHAD"/>
    <property type="match status" value="1"/>
</dbReference>
<dbReference type="PANTHER" id="PTHR39339:SF1">
    <property type="entry name" value="CHAD DOMAIN-CONTAINING PROTEIN"/>
    <property type="match status" value="1"/>
</dbReference>
<dbReference type="RefSeq" id="WP_378589803.1">
    <property type="nucleotide sequence ID" value="NZ_JBHSKD010000009.1"/>
</dbReference>
<evidence type="ECO:0000259" key="1">
    <source>
        <dbReference type="PROSITE" id="PS51708"/>
    </source>
</evidence>
<gene>
    <name evidence="2" type="ORF">ACFPGP_10300</name>
</gene>
<evidence type="ECO:0000313" key="2">
    <source>
        <dbReference type="EMBL" id="MFC5177064.1"/>
    </source>
</evidence>
<reference evidence="3" key="1">
    <citation type="journal article" date="2019" name="Int. J. Syst. Evol. Microbiol.">
        <title>The Global Catalogue of Microorganisms (GCM) 10K type strain sequencing project: providing services to taxonomists for standard genome sequencing and annotation.</title>
        <authorList>
            <consortium name="The Broad Institute Genomics Platform"/>
            <consortium name="The Broad Institute Genome Sequencing Center for Infectious Disease"/>
            <person name="Wu L."/>
            <person name="Ma J."/>
        </authorList>
    </citation>
    <scope>NUCLEOTIDE SEQUENCE [LARGE SCALE GENOMIC DNA]</scope>
    <source>
        <strain evidence="3">DFY41</strain>
    </source>
</reference>
<name>A0ABW0BIA8_9ACTN</name>
<feature type="domain" description="CHAD" evidence="1">
    <location>
        <begin position="5"/>
        <end position="291"/>
    </location>
</feature>
<keyword evidence="3" id="KW-1185">Reference proteome</keyword>
<accession>A0ABW0BIA8</accession>
<dbReference type="Pfam" id="PF05235">
    <property type="entry name" value="CHAD"/>
    <property type="match status" value="1"/>
</dbReference>